<organism evidence="1">
    <name type="scientific">Nicotiana tabacum</name>
    <name type="common">Common tobacco</name>
    <dbReference type="NCBI Taxonomy" id="4097"/>
    <lineage>
        <taxon>Eukaryota</taxon>
        <taxon>Viridiplantae</taxon>
        <taxon>Streptophyta</taxon>
        <taxon>Embryophyta</taxon>
        <taxon>Tracheophyta</taxon>
        <taxon>Spermatophyta</taxon>
        <taxon>Magnoliopsida</taxon>
        <taxon>eudicotyledons</taxon>
        <taxon>Gunneridae</taxon>
        <taxon>Pentapetalae</taxon>
        <taxon>asterids</taxon>
        <taxon>lamiids</taxon>
        <taxon>Solanales</taxon>
        <taxon>Solanaceae</taxon>
        <taxon>Nicotianoideae</taxon>
        <taxon>Nicotianeae</taxon>
        <taxon>Nicotiana</taxon>
    </lineage>
</organism>
<evidence type="ECO:0008006" key="2">
    <source>
        <dbReference type="Google" id="ProtNLM"/>
    </source>
</evidence>
<sequence>MQVNLRDSVTSPASRDITVPLGKELKAENQALKPVDTILGKTKEAETQLPENTKEPTWVGILSGNRPVVNGMPLHYITPEAVEGNLVAKLDKSDLKDETLKWKCALIIYAIGFQSVANMKTILCEGPYTVNNRPMIMKQWSQLFDFDAEFLTKIPLWVIFPKLPMNCWGGTSLSRITSTIGIPLLDECTAKQTRISYARILIEVNVTKPLPNKVPIMDDSGNVFDQEMKYDWKPEFCGECLKFGYDCTKIRKKEVKQIQQPKRIRPQPMKQVWKTTGVVLAPTHKSNQEQPKMMNDASYVCC</sequence>
<dbReference type="PaxDb" id="4097-A0A1S3ZFE5"/>
<protein>
    <recommendedName>
        <fullName evidence="2">DUF4283 domain-containing protein</fullName>
    </recommendedName>
</protein>
<dbReference type="RefSeq" id="XP_016463006.1">
    <property type="nucleotide sequence ID" value="XM_016607520.1"/>
</dbReference>
<dbReference type="PANTHER" id="PTHR33233:SF17">
    <property type="entry name" value="DUF4283 DOMAIN-CONTAINING PROTEIN"/>
    <property type="match status" value="1"/>
</dbReference>
<dbReference type="KEGG" id="nta:107786085"/>
<dbReference type="AlphaFoldDB" id="A0A1S3ZFE5"/>
<dbReference type="OrthoDB" id="1939300at2759"/>
<reference evidence="1" key="1">
    <citation type="submission" date="2025-08" db="UniProtKB">
        <authorList>
            <consortium name="RefSeq"/>
        </authorList>
    </citation>
    <scope>IDENTIFICATION</scope>
</reference>
<accession>A0A1S3ZFE5</accession>
<dbReference type="PANTHER" id="PTHR33233">
    <property type="entry name" value="ENDONUCLEASE/EXONUCLEASE/PHOSPHATASE"/>
    <property type="match status" value="1"/>
</dbReference>
<proteinExistence type="predicted"/>
<gene>
    <name evidence="1" type="primary">LOC107786085</name>
</gene>
<evidence type="ECO:0000313" key="1">
    <source>
        <dbReference type="RefSeq" id="XP_016463006.1"/>
    </source>
</evidence>
<name>A0A1S3ZFE5_TOBAC</name>